<dbReference type="RefSeq" id="WP_137981901.1">
    <property type="nucleotide sequence ID" value="NZ_BAAASO010000012.1"/>
</dbReference>
<evidence type="ECO:0000259" key="1">
    <source>
        <dbReference type="Pfam" id="PF00296"/>
    </source>
</evidence>
<reference evidence="2 3" key="1">
    <citation type="journal article" date="2020" name="Int. J. Syst. Evol. Microbiol.">
        <title>Reclassification of Streptomyces castelarensis and Streptomyces sporoclivatus as later heterotypic synonyms of Streptomyces antimycoticus.</title>
        <authorList>
            <person name="Komaki H."/>
            <person name="Tamura T."/>
        </authorList>
    </citation>
    <scope>NUCLEOTIDE SEQUENCE [LARGE SCALE GENOMIC DNA]</scope>
    <source>
        <strain evidence="2 3">NBRC 13459</strain>
    </source>
</reference>
<protein>
    <submittedName>
        <fullName evidence="2">Luciferase</fullName>
    </submittedName>
</protein>
<gene>
    <name evidence="2" type="ORF">SVIO_104520</name>
</gene>
<keyword evidence="3" id="KW-1185">Reference proteome</keyword>
<dbReference type="InterPro" id="IPR011251">
    <property type="entry name" value="Luciferase-like_dom"/>
</dbReference>
<sequence length="346" mass="37118">MPTSRPFRLGFFTHLPGDAHPGEIYRRTLDLFQAAEEWGYDSGWVAQHHFQPDGGRLPSPLLYLAAVAERTSTLRLGTAVLMLGAEDPLRVAEDASVLDALSGGRVELGVGTGSDDSVLAAFGLNADDRRARYARHLERLGHALTGKSLVTGEGGPVLEPPAEALTARLWESTLRPQGGQDIGSRGHGLLLARAAFMSSDPTDVDQRRVADAYLRAFAGSAAAARGAAPRIGLSRTVFPAADRRSALAQLADGTEKYARGMVERGWFPAGLGLEDYLRRAHAHYGHPEEVAASLAADLLLPDTTELIVQVQPGAPSFDQILRVLELIAHEVVPSLRERLSHTPVPA</sequence>
<dbReference type="EMBL" id="BJHW01000002">
    <property type="protein sequence ID" value="GDY59829.1"/>
    <property type="molecule type" value="Genomic_DNA"/>
</dbReference>
<dbReference type="AlphaFoldDB" id="A0A4D4LPP9"/>
<dbReference type="SUPFAM" id="SSF51679">
    <property type="entry name" value="Bacterial luciferase-like"/>
    <property type="match status" value="1"/>
</dbReference>
<accession>A0A4D4LPP9</accession>
<dbReference type="InterPro" id="IPR036661">
    <property type="entry name" value="Luciferase-like_sf"/>
</dbReference>
<name>A0A4D4LPP9_STRVO</name>
<dbReference type="Proteomes" id="UP000301309">
    <property type="component" value="Unassembled WGS sequence"/>
</dbReference>
<dbReference type="GO" id="GO:0005829">
    <property type="term" value="C:cytosol"/>
    <property type="evidence" value="ECO:0007669"/>
    <property type="project" value="TreeGrafter"/>
</dbReference>
<feature type="domain" description="Luciferase-like" evidence="1">
    <location>
        <begin position="12"/>
        <end position="295"/>
    </location>
</feature>
<dbReference type="Pfam" id="PF00296">
    <property type="entry name" value="Bac_luciferase"/>
    <property type="match status" value="1"/>
</dbReference>
<dbReference type="OrthoDB" id="7903015at2"/>
<dbReference type="Gene3D" id="3.20.20.30">
    <property type="entry name" value="Luciferase-like domain"/>
    <property type="match status" value="1"/>
</dbReference>
<proteinExistence type="predicted"/>
<evidence type="ECO:0000313" key="2">
    <source>
        <dbReference type="EMBL" id="GDY59829.1"/>
    </source>
</evidence>
<dbReference type="PANTHER" id="PTHR30137">
    <property type="entry name" value="LUCIFERASE-LIKE MONOOXYGENASE"/>
    <property type="match status" value="1"/>
</dbReference>
<dbReference type="PANTHER" id="PTHR30137:SF15">
    <property type="entry name" value="BLL6902 PROTEIN"/>
    <property type="match status" value="1"/>
</dbReference>
<evidence type="ECO:0000313" key="3">
    <source>
        <dbReference type="Proteomes" id="UP000301309"/>
    </source>
</evidence>
<organism evidence="2 3">
    <name type="scientific">Streptomyces violaceusniger</name>
    <dbReference type="NCBI Taxonomy" id="68280"/>
    <lineage>
        <taxon>Bacteria</taxon>
        <taxon>Bacillati</taxon>
        <taxon>Actinomycetota</taxon>
        <taxon>Actinomycetes</taxon>
        <taxon>Kitasatosporales</taxon>
        <taxon>Streptomycetaceae</taxon>
        <taxon>Streptomyces</taxon>
        <taxon>Streptomyces violaceusniger group</taxon>
    </lineage>
</organism>
<comment type="caution">
    <text evidence="2">The sequence shown here is derived from an EMBL/GenBank/DDBJ whole genome shotgun (WGS) entry which is preliminary data.</text>
</comment>
<dbReference type="GO" id="GO:0016705">
    <property type="term" value="F:oxidoreductase activity, acting on paired donors, with incorporation or reduction of molecular oxygen"/>
    <property type="evidence" value="ECO:0007669"/>
    <property type="project" value="InterPro"/>
</dbReference>
<dbReference type="InterPro" id="IPR050766">
    <property type="entry name" value="Bact_Lucif_Oxidored"/>
</dbReference>